<sequence length="126" mass="14154">MSGVLADLLSLRPSGAPCHIFRLDGPHYVVEEVPAGMELPAFWWRARGRILQDTVLRHAEFHAVVTFFQFYAMRQEVFQTAHVQRDHWSIVARSAEPEAARAAHQGLVKQIEAALPAQAALNPSWT</sequence>
<reference evidence="1" key="3">
    <citation type="submission" date="2024-09" db="EMBL/GenBank/DDBJ databases">
        <authorList>
            <person name="Sun Q."/>
            <person name="Mori K."/>
        </authorList>
    </citation>
    <scope>NUCLEOTIDE SEQUENCE</scope>
    <source>
        <strain evidence="1">NBRC 112888</strain>
    </source>
</reference>
<protein>
    <submittedName>
        <fullName evidence="1">Uncharacterized protein</fullName>
    </submittedName>
</protein>
<gene>
    <name evidence="1" type="ORF">ACFP90_26920</name>
    <name evidence="2" type="ORF">ACFP90_28285</name>
</gene>
<reference evidence="1" key="1">
    <citation type="journal article" date="2014" name="Int. J. Syst. Evol. Microbiol.">
        <title>Complete genome of a new Firmicutes species belonging to the dominant human colonic microbiota ('Ruminococcus bicirculans') reveals two chromosomes and a selective capacity to utilize plant glucans.</title>
        <authorList>
            <consortium name="NISC Comparative Sequencing Program"/>
            <person name="Wegmann U."/>
            <person name="Louis P."/>
            <person name="Goesmann A."/>
            <person name="Henrissat B."/>
            <person name="Duncan S.H."/>
            <person name="Flint H.J."/>
        </authorList>
    </citation>
    <scope>NUCLEOTIDE SEQUENCE</scope>
    <source>
        <strain evidence="1">NBRC 112888</strain>
    </source>
</reference>
<name>A0ABW1ZUV7_9DEIO</name>
<evidence type="ECO:0000313" key="3">
    <source>
        <dbReference type="Proteomes" id="UP001596317"/>
    </source>
</evidence>
<accession>A0ABW1ZUV7</accession>
<evidence type="ECO:0000313" key="1">
    <source>
        <dbReference type="EMBL" id="MFC6663649.1"/>
    </source>
</evidence>
<dbReference type="EMBL" id="JBHSWB010000004">
    <property type="protein sequence ID" value="MFC6663896.1"/>
    <property type="molecule type" value="Genomic_DNA"/>
</dbReference>
<comment type="caution">
    <text evidence="1">The sequence shown here is derived from an EMBL/GenBank/DDBJ whole genome shotgun (WGS) entry which is preliminary data.</text>
</comment>
<dbReference type="Proteomes" id="UP001596317">
    <property type="component" value="Unassembled WGS sequence"/>
</dbReference>
<proteinExistence type="predicted"/>
<organism evidence="1 3">
    <name type="scientific">Deinococcus multiflagellatus</name>
    <dbReference type="NCBI Taxonomy" id="1656887"/>
    <lineage>
        <taxon>Bacteria</taxon>
        <taxon>Thermotogati</taxon>
        <taxon>Deinococcota</taxon>
        <taxon>Deinococci</taxon>
        <taxon>Deinococcales</taxon>
        <taxon>Deinococcaceae</taxon>
        <taxon>Deinococcus</taxon>
    </lineage>
</organism>
<reference evidence="3" key="2">
    <citation type="journal article" date="2019" name="Int. J. Syst. Evol. Microbiol.">
        <title>The Global Catalogue of Microorganisms (GCM) 10K type strain sequencing project: providing services to taxonomists for standard genome sequencing and annotation.</title>
        <authorList>
            <consortium name="The Broad Institute Genomics Platform"/>
            <consortium name="The Broad Institute Genome Sequencing Center for Infectious Disease"/>
            <person name="Wu L."/>
            <person name="Ma J."/>
        </authorList>
    </citation>
    <scope>NUCLEOTIDE SEQUENCE [LARGE SCALE GENOMIC DNA]</scope>
    <source>
        <strain evidence="3">CCUG 63830</strain>
    </source>
</reference>
<dbReference type="RefSeq" id="WP_224609785.1">
    <property type="nucleotide sequence ID" value="NZ_JAIQXV010000012.1"/>
</dbReference>
<dbReference type="EMBL" id="JBHSWB010000004">
    <property type="protein sequence ID" value="MFC6663649.1"/>
    <property type="molecule type" value="Genomic_DNA"/>
</dbReference>
<keyword evidence="3" id="KW-1185">Reference proteome</keyword>
<evidence type="ECO:0000313" key="2">
    <source>
        <dbReference type="EMBL" id="MFC6663896.1"/>
    </source>
</evidence>